<evidence type="ECO:0000313" key="3">
    <source>
        <dbReference type="Proteomes" id="UP000249304"/>
    </source>
</evidence>
<feature type="transmembrane region" description="Helical" evidence="1">
    <location>
        <begin position="117"/>
        <end position="137"/>
    </location>
</feature>
<reference evidence="2 3" key="1">
    <citation type="submission" date="2018-01" db="EMBL/GenBank/DDBJ databases">
        <title>Draft genome sequence of Nonomuraea sp. KC333.</title>
        <authorList>
            <person name="Sahin N."/>
            <person name="Saygin H."/>
            <person name="Ay H."/>
        </authorList>
    </citation>
    <scope>NUCLEOTIDE SEQUENCE [LARGE SCALE GENOMIC DNA]</scope>
    <source>
        <strain evidence="2 3">KC333</strain>
    </source>
</reference>
<keyword evidence="3" id="KW-1185">Reference proteome</keyword>
<sequence>MLRRHRLGVPALIVTGVYLFAVAVAVVVALGAGDLGALWWLTLFVAPDASVQVTWPNVVLLTLAGLVVAWALWECLRGPLTGPPAEQDRDTRRLRVALYVAAASSLVNPFLTTWSLWGMLVTLLPMFGVVLLLSPVVGRTRRHILILHVSGILGYGCAAVGLGLALFGHPIGALALVAGLGSLIWNVLVLRAQWDNDRFQRATVKYGILAMVLPLVLTMAGGLSGVPLEVYDDVVAVAGVLAVVWLARSAHDLVAPTAVSIPSA</sequence>
<keyword evidence="1" id="KW-0472">Membrane</keyword>
<organism evidence="2 3">
    <name type="scientific">Nonomuraea aridisoli</name>
    <dbReference type="NCBI Taxonomy" id="2070368"/>
    <lineage>
        <taxon>Bacteria</taxon>
        <taxon>Bacillati</taxon>
        <taxon>Actinomycetota</taxon>
        <taxon>Actinomycetes</taxon>
        <taxon>Streptosporangiales</taxon>
        <taxon>Streptosporangiaceae</taxon>
        <taxon>Nonomuraea</taxon>
    </lineage>
</organism>
<feature type="transmembrane region" description="Helical" evidence="1">
    <location>
        <begin position="12"/>
        <end position="33"/>
    </location>
</feature>
<comment type="caution">
    <text evidence="2">The sequence shown here is derived from an EMBL/GenBank/DDBJ whole genome shotgun (WGS) entry which is preliminary data.</text>
</comment>
<feature type="transmembrane region" description="Helical" evidence="1">
    <location>
        <begin position="53"/>
        <end position="73"/>
    </location>
</feature>
<feature type="transmembrane region" description="Helical" evidence="1">
    <location>
        <begin position="173"/>
        <end position="194"/>
    </location>
</feature>
<dbReference type="EMBL" id="POUD01000050">
    <property type="protein sequence ID" value="PZG18593.1"/>
    <property type="molecule type" value="Genomic_DNA"/>
</dbReference>
<accession>A0A2W2E7R4</accession>
<dbReference type="Proteomes" id="UP000249304">
    <property type="component" value="Unassembled WGS sequence"/>
</dbReference>
<evidence type="ECO:0000256" key="1">
    <source>
        <dbReference type="SAM" id="Phobius"/>
    </source>
</evidence>
<keyword evidence="1" id="KW-0812">Transmembrane</keyword>
<feature type="transmembrane region" description="Helical" evidence="1">
    <location>
        <begin position="144"/>
        <end position="167"/>
    </location>
</feature>
<protein>
    <submittedName>
        <fullName evidence="2">Uncharacterized protein</fullName>
    </submittedName>
</protein>
<proteinExistence type="predicted"/>
<name>A0A2W2E7R4_9ACTN</name>
<feature type="transmembrane region" description="Helical" evidence="1">
    <location>
        <begin position="94"/>
        <end position="111"/>
    </location>
</feature>
<gene>
    <name evidence="2" type="ORF">C1J01_14615</name>
</gene>
<feature type="transmembrane region" description="Helical" evidence="1">
    <location>
        <begin position="206"/>
        <end position="224"/>
    </location>
</feature>
<evidence type="ECO:0000313" key="2">
    <source>
        <dbReference type="EMBL" id="PZG18593.1"/>
    </source>
</evidence>
<keyword evidence="1" id="KW-1133">Transmembrane helix</keyword>
<dbReference type="AlphaFoldDB" id="A0A2W2E7R4"/>